<evidence type="ECO:0000313" key="2">
    <source>
        <dbReference type="Proteomes" id="UP000185874"/>
    </source>
</evidence>
<reference evidence="1 2" key="1">
    <citation type="journal article" date="2016" name="Nat. Commun.">
        <title>Thousands of microbial genomes shed light on interconnected biogeochemical processes in an aquifer system.</title>
        <authorList>
            <person name="Anantharaman K."/>
            <person name="Brown C.T."/>
            <person name="Hug L.A."/>
            <person name="Sharon I."/>
            <person name="Castelle C.J."/>
            <person name="Probst A.J."/>
            <person name="Thomas B.C."/>
            <person name="Singh A."/>
            <person name="Wilkins M.J."/>
            <person name="Karaoz U."/>
            <person name="Brodie E.L."/>
            <person name="Williams K.H."/>
            <person name="Hubbard S.S."/>
            <person name="Banfield J.F."/>
        </authorList>
    </citation>
    <scope>NUCLEOTIDE SEQUENCE [LARGE SCALE GENOMIC DNA]</scope>
</reference>
<protein>
    <submittedName>
        <fullName evidence="1">Uncharacterized protein</fullName>
    </submittedName>
</protein>
<dbReference type="EMBL" id="MGDJ01000032">
    <property type="protein sequence ID" value="OGL52207.1"/>
    <property type="molecule type" value="Genomic_DNA"/>
</dbReference>
<gene>
    <name evidence="1" type="ORF">A3K55_00095</name>
</gene>
<name>A0A1F7SGA9_9BACT</name>
<sequence length="103" mass="11396">MTKATLTIRKRVKDGEGEVIETMEVSGRRQIAVSKDEQLGRGLLATHGGKGEERGHRVIFGMVDSEMRGSLGPGRRETFDLGGDLEAEVNHLPDRRRRIRGNG</sequence>
<dbReference type="AlphaFoldDB" id="A0A1F7SGA9"/>
<proteinExistence type="predicted"/>
<comment type="caution">
    <text evidence="1">The sequence shown here is derived from an EMBL/GenBank/DDBJ whole genome shotgun (WGS) entry which is preliminary data.</text>
</comment>
<accession>A0A1F7SGA9</accession>
<organism evidence="1 2">
    <name type="scientific">Candidatus Shapirobacteria bacterium RBG_13_44_7</name>
    <dbReference type="NCBI Taxonomy" id="1802149"/>
    <lineage>
        <taxon>Bacteria</taxon>
        <taxon>Candidatus Shapironibacteriota</taxon>
    </lineage>
</organism>
<dbReference type="Proteomes" id="UP000185874">
    <property type="component" value="Unassembled WGS sequence"/>
</dbReference>
<evidence type="ECO:0000313" key="1">
    <source>
        <dbReference type="EMBL" id="OGL52207.1"/>
    </source>
</evidence>